<accession>A0A4U0QX35</accession>
<name>A0A4U0QX35_9RHOB</name>
<reference evidence="4 5" key="1">
    <citation type="submission" date="2019-04" db="EMBL/GenBank/DDBJ databases">
        <authorList>
            <person name="Li J."/>
        </authorList>
    </citation>
    <scope>NUCLEOTIDE SEQUENCE [LARGE SCALE GENOMIC DNA]</scope>
    <source>
        <strain evidence="4 5">CCTCC AB2016182</strain>
    </source>
</reference>
<protein>
    <submittedName>
        <fullName evidence="4">NUDIX domain-containing protein</fullName>
    </submittedName>
</protein>
<dbReference type="Pfam" id="PF00293">
    <property type="entry name" value="NUDIX"/>
    <property type="match status" value="1"/>
</dbReference>
<proteinExistence type="predicted"/>
<dbReference type="PROSITE" id="PS51462">
    <property type="entry name" value="NUDIX"/>
    <property type="match status" value="1"/>
</dbReference>
<dbReference type="AlphaFoldDB" id="A0A4U0QX35"/>
<dbReference type="GO" id="GO:0006167">
    <property type="term" value="P:AMP biosynthetic process"/>
    <property type="evidence" value="ECO:0007669"/>
    <property type="project" value="TreeGrafter"/>
</dbReference>
<evidence type="ECO:0000259" key="3">
    <source>
        <dbReference type="PROSITE" id="PS51462"/>
    </source>
</evidence>
<dbReference type="Proteomes" id="UP000306223">
    <property type="component" value="Unassembled WGS sequence"/>
</dbReference>
<evidence type="ECO:0000313" key="4">
    <source>
        <dbReference type="EMBL" id="TJZ86636.1"/>
    </source>
</evidence>
<dbReference type="InterPro" id="IPR015797">
    <property type="entry name" value="NUDIX_hydrolase-like_dom_sf"/>
</dbReference>
<evidence type="ECO:0000256" key="2">
    <source>
        <dbReference type="ARBA" id="ARBA00022801"/>
    </source>
</evidence>
<dbReference type="InterPro" id="IPR051325">
    <property type="entry name" value="Nudix_hydrolase_domain"/>
</dbReference>
<dbReference type="InterPro" id="IPR020084">
    <property type="entry name" value="NUDIX_hydrolase_CS"/>
</dbReference>
<comment type="cofactor">
    <cofactor evidence="1">
        <name>Mg(2+)</name>
        <dbReference type="ChEBI" id="CHEBI:18420"/>
    </cofactor>
</comment>
<dbReference type="OrthoDB" id="9816040at2"/>
<dbReference type="GO" id="GO:0006754">
    <property type="term" value="P:ATP biosynthetic process"/>
    <property type="evidence" value="ECO:0007669"/>
    <property type="project" value="TreeGrafter"/>
</dbReference>
<dbReference type="SUPFAM" id="SSF55811">
    <property type="entry name" value="Nudix"/>
    <property type="match status" value="1"/>
</dbReference>
<dbReference type="Gene3D" id="3.90.79.10">
    <property type="entry name" value="Nucleoside Triphosphate Pyrophosphohydrolase"/>
    <property type="match status" value="1"/>
</dbReference>
<comment type="caution">
    <text evidence="4">The sequence shown here is derived from an EMBL/GenBank/DDBJ whole genome shotgun (WGS) entry which is preliminary data.</text>
</comment>
<evidence type="ECO:0000256" key="1">
    <source>
        <dbReference type="ARBA" id="ARBA00001946"/>
    </source>
</evidence>
<dbReference type="PANTHER" id="PTHR21340">
    <property type="entry name" value="DIADENOSINE 5,5-P1,P4-TETRAPHOSPHATE PYROPHOSPHOHYDROLASE MUTT"/>
    <property type="match status" value="1"/>
</dbReference>
<dbReference type="PANTHER" id="PTHR21340:SF0">
    <property type="entry name" value="BIS(5'-NUCLEOSYL)-TETRAPHOSPHATASE [ASYMMETRICAL]"/>
    <property type="match status" value="1"/>
</dbReference>
<keyword evidence="2" id="KW-0378">Hydrolase</keyword>
<keyword evidence="5" id="KW-1185">Reference proteome</keyword>
<feature type="domain" description="Nudix hydrolase" evidence="3">
    <location>
        <begin position="16"/>
        <end position="145"/>
    </location>
</feature>
<organism evidence="4 5">
    <name type="scientific">Paracoccus hibiscisoli</name>
    <dbReference type="NCBI Taxonomy" id="2023261"/>
    <lineage>
        <taxon>Bacteria</taxon>
        <taxon>Pseudomonadati</taxon>
        <taxon>Pseudomonadota</taxon>
        <taxon>Alphaproteobacteria</taxon>
        <taxon>Rhodobacterales</taxon>
        <taxon>Paracoccaceae</taxon>
        <taxon>Paracoccus</taxon>
    </lineage>
</organism>
<evidence type="ECO:0000313" key="5">
    <source>
        <dbReference type="Proteomes" id="UP000306223"/>
    </source>
</evidence>
<dbReference type="EMBL" id="SUNH01000005">
    <property type="protein sequence ID" value="TJZ86636.1"/>
    <property type="molecule type" value="Genomic_DNA"/>
</dbReference>
<dbReference type="RefSeq" id="WP_136855361.1">
    <property type="nucleotide sequence ID" value="NZ_SUNH01000005.1"/>
</dbReference>
<gene>
    <name evidence="4" type="ORF">FA740_03320</name>
</gene>
<dbReference type="PROSITE" id="PS00893">
    <property type="entry name" value="NUDIX_BOX"/>
    <property type="match status" value="1"/>
</dbReference>
<sequence length="147" mass="16487">MIPRFGQPPHSAPRYRRRPGAYAILWRDGRILLTHQQAPVPEFQLPGGGIDPGEHALAALHREVAEETGWTIGAARHLCSYRRFCFMPDYDMHAEKRCQIWVARPILRLSEPSEPGHSAHWMGPDAALAHLVDPGSQAALRGFLARL</sequence>
<dbReference type="InterPro" id="IPR000086">
    <property type="entry name" value="NUDIX_hydrolase_dom"/>
</dbReference>
<dbReference type="GO" id="GO:0004081">
    <property type="term" value="F:bis(5'-nucleosyl)-tetraphosphatase (asymmetrical) activity"/>
    <property type="evidence" value="ECO:0007669"/>
    <property type="project" value="TreeGrafter"/>
</dbReference>